<dbReference type="Gene3D" id="2.30.30.280">
    <property type="entry name" value="Adenine nucleotide alpha hydrolases-like domains"/>
    <property type="match status" value="1"/>
</dbReference>
<dbReference type="NCBIfam" id="NF001138">
    <property type="entry name" value="PRK00143.1"/>
    <property type="match status" value="1"/>
</dbReference>
<dbReference type="HAMAP" id="MF_00144">
    <property type="entry name" value="tRNA_thiouridyl_MnmA"/>
    <property type="match status" value="1"/>
</dbReference>
<feature type="domain" description="tRNA-specific 2-thiouridylase MnmA-like C-terminal" evidence="10">
    <location>
        <begin position="292"/>
        <end position="357"/>
    </location>
</feature>
<feature type="active site" description="Nucleophile" evidence="9">
    <location>
        <position position="113"/>
    </location>
</feature>
<dbReference type="EMBL" id="CADCVX010000575">
    <property type="protein sequence ID" value="CAA9534764.1"/>
    <property type="molecule type" value="Genomic_DNA"/>
</dbReference>
<evidence type="ECO:0000256" key="3">
    <source>
        <dbReference type="ARBA" id="ARBA00022694"/>
    </source>
</evidence>
<dbReference type="Gene3D" id="3.40.50.620">
    <property type="entry name" value="HUPs"/>
    <property type="match status" value="1"/>
</dbReference>
<dbReference type="GO" id="GO:0000049">
    <property type="term" value="F:tRNA binding"/>
    <property type="evidence" value="ECO:0007669"/>
    <property type="project" value="UniProtKB-KW"/>
</dbReference>
<dbReference type="GO" id="GO:0005737">
    <property type="term" value="C:cytoplasm"/>
    <property type="evidence" value="ECO:0007669"/>
    <property type="project" value="UniProtKB-SubCell"/>
</dbReference>
<evidence type="ECO:0000256" key="2">
    <source>
        <dbReference type="ARBA" id="ARBA00022679"/>
    </source>
</evidence>
<feature type="site" description="Interaction with tRNA" evidence="9">
    <location>
        <position position="341"/>
    </location>
</feature>
<dbReference type="CDD" id="cd01998">
    <property type="entry name" value="MnmA_TRMU-like"/>
    <property type="match status" value="1"/>
</dbReference>
<evidence type="ECO:0000313" key="12">
    <source>
        <dbReference type="EMBL" id="CAA9534764.1"/>
    </source>
</evidence>
<dbReference type="GO" id="GO:0002143">
    <property type="term" value="P:tRNA wobble position uridine thiolation"/>
    <property type="evidence" value="ECO:0007669"/>
    <property type="project" value="TreeGrafter"/>
</dbReference>
<dbReference type="Pfam" id="PF20258">
    <property type="entry name" value="tRNA_Me_trans_C"/>
    <property type="match status" value="1"/>
</dbReference>
<feature type="binding site" evidence="9">
    <location>
        <begin position="19"/>
        <end position="26"/>
    </location>
    <ligand>
        <name>ATP</name>
        <dbReference type="ChEBI" id="CHEBI:30616"/>
    </ligand>
</feature>
<evidence type="ECO:0000256" key="7">
    <source>
        <dbReference type="ARBA" id="ARBA00023157"/>
    </source>
</evidence>
<comment type="catalytic activity">
    <reaction evidence="8 9">
        <text>S-sulfanyl-L-cysteinyl-[protein] + uridine(34) in tRNA + AH2 + ATP = 2-thiouridine(34) in tRNA + L-cysteinyl-[protein] + A + AMP + diphosphate + H(+)</text>
        <dbReference type="Rhea" id="RHEA:47032"/>
        <dbReference type="Rhea" id="RHEA-COMP:10131"/>
        <dbReference type="Rhea" id="RHEA-COMP:11726"/>
        <dbReference type="Rhea" id="RHEA-COMP:11727"/>
        <dbReference type="Rhea" id="RHEA-COMP:11728"/>
        <dbReference type="ChEBI" id="CHEBI:13193"/>
        <dbReference type="ChEBI" id="CHEBI:15378"/>
        <dbReference type="ChEBI" id="CHEBI:17499"/>
        <dbReference type="ChEBI" id="CHEBI:29950"/>
        <dbReference type="ChEBI" id="CHEBI:30616"/>
        <dbReference type="ChEBI" id="CHEBI:33019"/>
        <dbReference type="ChEBI" id="CHEBI:61963"/>
        <dbReference type="ChEBI" id="CHEBI:65315"/>
        <dbReference type="ChEBI" id="CHEBI:87170"/>
        <dbReference type="ChEBI" id="CHEBI:456215"/>
        <dbReference type="EC" id="2.8.1.13"/>
    </reaction>
</comment>
<keyword evidence="7" id="KW-1015">Disulfide bond</keyword>
<evidence type="ECO:0000259" key="11">
    <source>
        <dbReference type="Pfam" id="PF20259"/>
    </source>
</evidence>
<feature type="site" description="Interaction with tRNA" evidence="9">
    <location>
        <position position="138"/>
    </location>
</feature>
<dbReference type="Gene3D" id="2.40.30.10">
    <property type="entry name" value="Translation factors"/>
    <property type="match status" value="1"/>
</dbReference>
<proteinExistence type="inferred from homology"/>
<keyword evidence="6 9" id="KW-0694">RNA-binding</keyword>
<dbReference type="NCBIfam" id="TIGR00420">
    <property type="entry name" value="trmU"/>
    <property type="match status" value="1"/>
</dbReference>
<evidence type="ECO:0000256" key="4">
    <source>
        <dbReference type="ARBA" id="ARBA00022741"/>
    </source>
</evidence>
<dbReference type="InterPro" id="IPR004506">
    <property type="entry name" value="MnmA-like"/>
</dbReference>
<protein>
    <recommendedName>
        <fullName evidence="9">tRNA-specific 2-thiouridylase MnmA</fullName>
        <ecNumber evidence="9">2.8.1.13</ecNumber>
    </recommendedName>
</protein>
<name>A0A6J4TX55_9SPHN</name>
<feature type="domain" description="tRNA-specific 2-thiouridylase MnmA-like central" evidence="11">
    <location>
        <begin position="229"/>
        <end position="282"/>
    </location>
</feature>
<reference evidence="12" key="1">
    <citation type="submission" date="2020-02" db="EMBL/GenBank/DDBJ databases">
        <authorList>
            <person name="Meier V. D."/>
        </authorList>
    </citation>
    <scope>NUCLEOTIDE SEQUENCE</scope>
    <source>
        <strain evidence="12">AVDCRST_MAG91</strain>
    </source>
</reference>
<dbReference type="FunFam" id="3.40.50.620:FF:000115">
    <property type="entry name" value="tRNA-specific 2-thiouridylase MnmA"/>
    <property type="match status" value="1"/>
</dbReference>
<evidence type="ECO:0000259" key="10">
    <source>
        <dbReference type="Pfam" id="PF20258"/>
    </source>
</evidence>
<accession>A0A6J4TX55</accession>
<evidence type="ECO:0000256" key="1">
    <source>
        <dbReference type="ARBA" id="ARBA00022555"/>
    </source>
</evidence>
<keyword evidence="4 9" id="KW-0547">Nucleotide-binding</keyword>
<keyword evidence="9" id="KW-0963">Cytoplasm</keyword>
<feature type="binding site" evidence="9">
    <location>
        <position position="45"/>
    </location>
    <ligand>
        <name>ATP</name>
        <dbReference type="ChEBI" id="CHEBI:30616"/>
    </ligand>
</feature>
<gene>
    <name evidence="9" type="primary">mnmA</name>
    <name evidence="12" type="ORF">AVDCRST_MAG91-3279</name>
</gene>
<feature type="active site" description="Cysteine persulfide intermediate" evidence="9">
    <location>
        <position position="209"/>
    </location>
</feature>
<dbReference type="EC" id="2.8.1.13" evidence="9"/>
<comment type="similarity">
    <text evidence="9">Belongs to the MnmA/TRMU family.</text>
</comment>
<keyword evidence="1 9" id="KW-0820">tRNA-binding</keyword>
<dbReference type="FunFam" id="2.30.30.280:FF:000001">
    <property type="entry name" value="tRNA-specific 2-thiouridylase MnmA"/>
    <property type="match status" value="1"/>
</dbReference>
<comment type="subcellular location">
    <subcellularLocation>
        <location evidence="9">Cytoplasm</location>
    </subcellularLocation>
</comment>
<keyword evidence="5 9" id="KW-0067">ATP-binding</keyword>
<keyword evidence="2 9" id="KW-0808">Transferase</keyword>
<feature type="binding site" evidence="9">
    <location>
        <position position="137"/>
    </location>
    <ligand>
        <name>ATP</name>
        <dbReference type="ChEBI" id="CHEBI:30616"/>
    </ligand>
</feature>
<dbReference type="InterPro" id="IPR046885">
    <property type="entry name" value="MnmA-like_C"/>
</dbReference>
<dbReference type="InterPro" id="IPR046884">
    <property type="entry name" value="MnmA-like_central"/>
</dbReference>
<evidence type="ECO:0000256" key="6">
    <source>
        <dbReference type="ARBA" id="ARBA00022884"/>
    </source>
</evidence>
<feature type="region of interest" description="Interaction with tRNA" evidence="9">
    <location>
        <begin position="159"/>
        <end position="161"/>
    </location>
</feature>
<dbReference type="PANTHER" id="PTHR11933:SF5">
    <property type="entry name" value="MITOCHONDRIAL TRNA-SPECIFIC 2-THIOURIDYLASE 1"/>
    <property type="match status" value="1"/>
</dbReference>
<dbReference type="PANTHER" id="PTHR11933">
    <property type="entry name" value="TRNA 5-METHYLAMINOMETHYL-2-THIOURIDYLATE -METHYLTRANSFERASE"/>
    <property type="match status" value="1"/>
</dbReference>
<keyword evidence="3 9" id="KW-0819">tRNA processing</keyword>
<dbReference type="InterPro" id="IPR023382">
    <property type="entry name" value="MnmA-like_central_sf"/>
</dbReference>
<dbReference type="AlphaFoldDB" id="A0A6J4TX55"/>
<dbReference type="GO" id="GO:0005524">
    <property type="term" value="F:ATP binding"/>
    <property type="evidence" value="ECO:0007669"/>
    <property type="project" value="UniProtKB-KW"/>
</dbReference>
<dbReference type="GO" id="GO:0103016">
    <property type="term" value="F:tRNA-uridine 2-sulfurtransferase activity"/>
    <property type="evidence" value="ECO:0007669"/>
    <property type="project" value="UniProtKB-EC"/>
</dbReference>
<comment type="function">
    <text evidence="9">Catalyzes the 2-thiolation of uridine at the wobble position (U34) of tRNA, leading to the formation of s(2)U34.</text>
</comment>
<dbReference type="InterPro" id="IPR014729">
    <property type="entry name" value="Rossmann-like_a/b/a_fold"/>
</dbReference>
<dbReference type="SUPFAM" id="SSF52402">
    <property type="entry name" value="Adenine nucleotide alpha hydrolases-like"/>
    <property type="match status" value="1"/>
</dbReference>
<evidence type="ECO:0000256" key="5">
    <source>
        <dbReference type="ARBA" id="ARBA00022840"/>
    </source>
</evidence>
<organism evidence="12">
    <name type="scientific">uncultured Sphingomonadaceae bacterium</name>
    <dbReference type="NCBI Taxonomy" id="169976"/>
    <lineage>
        <taxon>Bacteria</taxon>
        <taxon>Pseudomonadati</taxon>
        <taxon>Pseudomonadota</taxon>
        <taxon>Alphaproteobacteria</taxon>
        <taxon>Sphingomonadales</taxon>
        <taxon>Sphingomonadaceae</taxon>
        <taxon>environmental samples</taxon>
    </lineage>
</organism>
<evidence type="ECO:0000256" key="9">
    <source>
        <dbReference type="HAMAP-Rule" id="MF_00144"/>
    </source>
</evidence>
<dbReference type="Pfam" id="PF03054">
    <property type="entry name" value="tRNA_Me_trans"/>
    <property type="match status" value="1"/>
</dbReference>
<sequence>MVPDFQLGRPAGEARIVVAMSGGVDSSVVAALAARTGAEVIGVTLQLYDHGAAVGRSKACCAGRDIGDARSVADRLGIAHYVFDYASRFQASVIDRFADDYARGRTPVPCIACNQGVKFTDLLALARDLGADCLATGHYVRRVMEPGGAELHRAADPARDQSYFLFATTRDQLDFLRFPLGDFPKAAVREVAREMALAVAGKPDSQDICFVPDGDYAAVVRRVRPEAAAGGDIVDRDGRVLGRHRGLIHFTVGQRRGIEIGGQAEPLYVVRLEPEAGRVVVGPRRALAVRGARLSGLNWLGEAQRDGLTVKVRSMSRPAAARFDGESLWFEAPEYGVSPGQAAVIYDGDRVLGGGWIEGTVGVELAESAFA</sequence>
<evidence type="ECO:0000256" key="8">
    <source>
        <dbReference type="ARBA" id="ARBA00051542"/>
    </source>
</evidence>
<dbReference type="Pfam" id="PF20259">
    <property type="entry name" value="tRNA_Me_trans_M"/>
    <property type="match status" value="1"/>
</dbReference>
<comment type="caution">
    <text evidence="9">Lacks conserved residue(s) required for the propagation of feature annotation.</text>
</comment>